<feature type="compositionally biased region" description="Acidic residues" evidence="3">
    <location>
        <begin position="435"/>
        <end position="464"/>
    </location>
</feature>
<sequence length="655" mass="69189">MASPFPSPSSSFIPPTIPVTHEYAVMNNNGMRRKSALNGVSTPADPTMGSGAINTAVNAQLQHFHHHNNGVNNKRNSSSSLYPIPPSHTTTWMKRSSAPPQSAREADMELDSALFSGASATKSNANTIDTNGSIFAVNAGFQANCDDVASPPAVITIPDFPPSPTTPSSINRTNGDICGPSSSTTLSSGKLQPTDIMTTTGSTANAANGATPLSLDLTSSPSLTSSRPAPPSPALSRRASAAPSAISTPSRLSRPPSTAFDSGGGTAAIFSPAAKRLSSNSRRDVSPSPSPRVSMTNSGVLNIGGFGGTRTGSKSVDEDNNGRNKGAPAFISLNDNDNAGSMTDIATPSTAVPLTAKAGTEEDGVDCVQRDKVFIKIRDYAFSKDDERHRGLGPFVPKANKIARLNRKLAPGGEAKVKKEKKKKRTVNGWSDSEGSQDGEVSGDESSEMGSSEDEAVEEDEEDMKESGYDGGWEIGDAGPRWGGFRFGRLSWIQGSGVAALNGTTNGQNGFPSQMDLQRNFLGDDEDIDGNDDDEVFVDALEHDGNDQNYPQDDADQEGDGDEEPLYPGLYRAMYAFEPEDDAEMGLDEEQIVRVVGRGGGAGWAVVIDTREGREGGHALVPESYLEVVKLDGWDAESEMDIEVESDRDEAEESV</sequence>
<evidence type="ECO:0000256" key="3">
    <source>
        <dbReference type="SAM" id="MobiDB-lite"/>
    </source>
</evidence>
<dbReference type="STRING" id="703135.A0A2A9NGE5"/>
<reference evidence="5 6" key="1">
    <citation type="submission" date="2014-02" db="EMBL/GenBank/DDBJ databases">
        <title>Transposable element dynamics among asymbiotic and ectomycorrhizal Amanita fungi.</title>
        <authorList>
            <consortium name="DOE Joint Genome Institute"/>
            <person name="Hess J."/>
            <person name="Skrede I."/>
            <person name="Wolfe B."/>
            <person name="LaButti K."/>
            <person name="Ohm R.A."/>
            <person name="Grigoriev I.V."/>
            <person name="Pringle A."/>
        </authorList>
    </citation>
    <scope>NUCLEOTIDE SEQUENCE [LARGE SCALE GENOMIC DNA]</scope>
    <source>
        <strain evidence="5 6">SKay4041</strain>
    </source>
</reference>
<keyword evidence="1 2" id="KW-0728">SH3 domain</keyword>
<evidence type="ECO:0000256" key="1">
    <source>
        <dbReference type="ARBA" id="ARBA00022443"/>
    </source>
</evidence>
<dbReference type="InterPro" id="IPR036028">
    <property type="entry name" value="SH3-like_dom_sf"/>
</dbReference>
<feature type="region of interest" description="Disordered" evidence="3">
    <location>
        <begin position="155"/>
        <end position="335"/>
    </location>
</feature>
<gene>
    <name evidence="5" type="ORF">AMATHDRAFT_50400</name>
</gene>
<feature type="compositionally biased region" description="Acidic residues" evidence="3">
    <location>
        <begin position="553"/>
        <end position="565"/>
    </location>
</feature>
<accession>A0A2A9NGE5</accession>
<dbReference type="Proteomes" id="UP000242287">
    <property type="component" value="Unassembled WGS sequence"/>
</dbReference>
<evidence type="ECO:0000256" key="2">
    <source>
        <dbReference type="PROSITE-ProRule" id="PRU00192"/>
    </source>
</evidence>
<dbReference type="SMART" id="SM00326">
    <property type="entry name" value="SH3"/>
    <property type="match status" value="1"/>
</dbReference>
<dbReference type="InterPro" id="IPR001452">
    <property type="entry name" value="SH3_domain"/>
</dbReference>
<feature type="domain" description="SH3" evidence="4">
    <location>
        <begin position="566"/>
        <end position="631"/>
    </location>
</feature>
<dbReference type="PROSITE" id="PS50002">
    <property type="entry name" value="SH3"/>
    <property type="match status" value="1"/>
</dbReference>
<protein>
    <recommendedName>
        <fullName evidence="4">SH3 domain-containing protein</fullName>
    </recommendedName>
</protein>
<feature type="compositionally biased region" description="Polar residues" evidence="3">
    <location>
        <begin position="180"/>
        <end position="197"/>
    </location>
</feature>
<dbReference type="SUPFAM" id="SSF50044">
    <property type="entry name" value="SH3-domain"/>
    <property type="match status" value="1"/>
</dbReference>
<evidence type="ECO:0000313" key="5">
    <source>
        <dbReference type="EMBL" id="PFH47327.1"/>
    </source>
</evidence>
<dbReference type="Gene3D" id="2.30.30.40">
    <property type="entry name" value="SH3 Domains"/>
    <property type="match status" value="1"/>
</dbReference>
<dbReference type="EMBL" id="KZ302119">
    <property type="protein sequence ID" value="PFH47327.1"/>
    <property type="molecule type" value="Genomic_DNA"/>
</dbReference>
<evidence type="ECO:0000313" key="6">
    <source>
        <dbReference type="Proteomes" id="UP000242287"/>
    </source>
</evidence>
<feature type="compositionally biased region" description="Low complexity" evidence="3">
    <location>
        <begin position="198"/>
        <end position="227"/>
    </location>
</feature>
<organism evidence="5 6">
    <name type="scientific">Amanita thiersii Skay4041</name>
    <dbReference type="NCBI Taxonomy" id="703135"/>
    <lineage>
        <taxon>Eukaryota</taxon>
        <taxon>Fungi</taxon>
        <taxon>Dikarya</taxon>
        <taxon>Basidiomycota</taxon>
        <taxon>Agaricomycotina</taxon>
        <taxon>Agaricomycetes</taxon>
        <taxon>Agaricomycetidae</taxon>
        <taxon>Agaricales</taxon>
        <taxon>Pluteineae</taxon>
        <taxon>Amanitaceae</taxon>
        <taxon>Amanita</taxon>
    </lineage>
</organism>
<feature type="compositionally biased region" description="Low complexity" evidence="3">
    <location>
        <begin position="234"/>
        <end position="258"/>
    </location>
</feature>
<proteinExistence type="predicted"/>
<feature type="region of interest" description="Disordered" evidence="3">
    <location>
        <begin position="403"/>
        <end position="475"/>
    </location>
</feature>
<keyword evidence="6" id="KW-1185">Reference proteome</keyword>
<feature type="region of interest" description="Disordered" evidence="3">
    <location>
        <begin position="542"/>
        <end position="566"/>
    </location>
</feature>
<dbReference type="AlphaFoldDB" id="A0A2A9NGE5"/>
<name>A0A2A9NGE5_9AGAR</name>
<dbReference type="OrthoDB" id="19092at2759"/>
<evidence type="ECO:0000259" key="4">
    <source>
        <dbReference type="PROSITE" id="PS50002"/>
    </source>
</evidence>